<keyword evidence="15" id="KW-1185">Reference proteome</keyword>
<comment type="caution">
    <text evidence="14">The sequence shown here is derived from an EMBL/GenBank/DDBJ whole genome shotgun (WGS) entry which is preliminary data.</text>
</comment>
<feature type="chain" id="PRO_5046269610" description="Beta-lactamase" evidence="10">
    <location>
        <begin position="35"/>
        <end position="644"/>
    </location>
</feature>
<keyword evidence="5 10" id="KW-0732">Signal</keyword>
<evidence type="ECO:0000256" key="2">
    <source>
        <dbReference type="ARBA" id="ARBA00007171"/>
    </source>
</evidence>
<keyword evidence="8 9" id="KW-0046">Antibiotic resistance</keyword>
<accession>A0ABS9L4A6</accession>
<comment type="catalytic activity">
    <reaction evidence="9">
        <text>a beta-lactam + H2O = a substituted beta-amino acid</text>
        <dbReference type="Rhea" id="RHEA:20401"/>
        <dbReference type="ChEBI" id="CHEBI:15377"/>
        <dbReference type="ChEBI" id="CHEBI:35627"/>
        <dbReference type="ChEBI" id="CHEBI:140347"/>
        <dbReference type="EC" id="3.5.2.6"/>
    </reaction>
</comment>
<dbReference type="InterPro" id="IPR036138">
    <property type="entry name" value="PBP_dimer_sf"/>
</dbReference>
<feature type="signal peptide" evidence="10">
    <location>
        <begin position="1"/>
        <end position="34"/>
    </location>
</feature>
<sequence>MVEKNLDTLGRIMLRRTAGTLLALALVLSGTACAPKDDGRSTAQALAAALSDGKVEKLAFTTPAADVQTELSGITKGMAPLKPKVTVGDVSQTGEDTARATLNYTWDLPDTDKDWTYQAAAQLQRTDDAEKPWDIQWSPAAVEPSLQAGEKLSVHTAQPKRGAILDAAGKAIVKDRPVQVVGIDKKGLSDAQAESSARALAGLVGIDAGQYAATVAGSGPDAFVQAITLRQAAYRKLGQAELESIKGAAAQAGALPLAPTRGFASAVLGSVREATAEDIEKSGGKIVAGETVGAGGLQASFNDELAGTPGLTISAVGKPAAEGAQAPSRELYATEPVDGRDVKTSLVPRLQTAAEKVLADITSPSSIVAIRPSTGEILAAANGPDSGGYNTAFLGQYAPGSTFKIATSLGLLRQGMTPKSTVTCDPQFSADGQKFENADGYPAAYTGAITLTEAVAHSCNTAFVSEFGNLPQRKLADAAGALGIGMKADLGLDAFLGKINPDETSTAHAAAMIGQGTVQVSPLAMAALMASVVKGQAVVPQLVEGHDAGAKLPDVPKLTAAEAGQLRTMMRAAVTDGYLASLTDLPGGPVIGKTGTAEYGSDKPLKTHSWVIAAQGDLAIAVFVEDGDLGAVTGAPMAKKFFQG</sequence>
<dbReference type="PROSITE" id="PS51257">
    <property type="entry name" value="PROKAR_LIPOPROTEIN"/>
    <property type="match status" value="1"/>
</dbReference>
<dbReference type="InterPro" id="IPR005311">
    <property type="entry name" value="PBP_dimer"/>
</dbReference>
<comment type="subcellular location">
    <subcellularLocation>
        <location evidence="1">Membrane</location>
    </subcellularLocation>
</comment>
<evidence type="ECO:0000256" key="6">
    <source>
        <dbReference type="ARBA" id="ARBA00022801"/>
    </source>
</evidence>
<dbReference type="InterPro" id="IPR012338">
    <property type="entry name" value="Beta-lactam/transpept-like"/>
</dbReference>
<comment type="similarity">
    <text evidence="2">Belongs to the transpeptidase family.</text>
</comment>
<keyword evidence="7" id="KW-0472">Membrane</keyword>
<dbReference type="SUPFAM" id="SSF56519">
    <property type="entry name" value="Penicillin binding protein dimerisation domain"/>
    <property type="match status" value="1"/>
</dbReference>
<dbReference type="Pfam" id="PF03717">
    <property type="entry name" value="PBP_dimer"/>
    <property type="match status" value="1"/>
</dbReference>
<reference evidence="14" key="1">
    <citation type="submission" date="2022-01" db="EMBL/GenBank/DDBJ databases">
        <authorList>
            <person name="Jo J.-H."/>
            <person name="Im W.-T."/>
        </authorList>
    </citation>
    <scope>NUCLEOTIDE SEQUENCE</scope>
    <source>
        <strain evidence="14">I2-34</strain>
    </source>
</reference>
<evidence type="ECO:0000256" key="7">
    <source>
        <dbReference type="ARBA" id="ARBA00023136"/>
    </source>
</evidence>
<keyword evidence="6 9" id="KW-0378">Hydrolase</keyword>
<dbReference type="InterPro" id="IPR050515">
    <property type="entry name" value="Beta-lactam/transpept"/>
</dbReference>
<evidence type="ECO:0000259" key="13">
    <source>
        <dbReference type="Pfam" id="PF05223"/>
    </source>
</evidence>
<dbReference type="InterPro" id="IPR001460">
    <property type="entry name" value="PCN-bd_Tpept"/>
</dbReference>
<dbReference type="InterPro" id="IPR002137">
    <property type="entry name" value="Beta-lactam_class-D_AS"/>
</dbReference>
<evidence type="ECO:0000256" key="8">
    <source>
        <dbReference type="ARBA" id="ARBA00023251"/>
    </source>
</evidence>
<protein>
    <recommendedName>
        <fullName evidence="4 9">Beta-lactamase</fullName>
        <ecNumber evidence="4 9">3.5.2.6</ecNumber>
    </recommendedName>
</protein>
<dbReference type="Pfam" id="PF00905">
    <property type="entry name" value="Transpeptidase"/>
    <property type="match status" value="1"/>
</dbReference>
<evidence type="ECO:0000259" key="12">
    <source>
        <dbReference type="Pfam" id="PF03717"/>
    </source>
</evidence>
<dbReference type="EC" id="3.5.2.6" evidence="4 9"/>
<evidence type="ECO:0000256" key="1">
    <source>
        <dbReference type="ARBA" id="ARBA00004370"/>
    </source>
</evidence>
<feature type="domain" description="Penicillin-binding protein transpeptidase" evidence="11">
    <location>
        <begin position="366"/>
        <end position="639"/>
    </location>
</feature>
<name>A0ABS9L4A6_9MICC</name>
<gene>
    <name evidence="14" type="ORF">LVY72_06105</name>
</gene>
<dbReference type="PANTHER" id="PTHR30627">
    <property type="entry name" value="PEPTIDOGLYCAN D,D-TRANSPEPTIDASE"/>
    <property type="match status" value="1"/>
</dbReference>
<feature type="domain" description="Penicillin-binding protein dimerisation" evidence="12">
    <location>
        <begin position="158"/>
        <end position="316"/>
    </location>
</feature>
<dbReference type="Gene3D" id="3.90.1310.10">
    <property type="entry name" value="Penicillin-binding protein 2a (Domain 2)"/>
    <property type="match status" value="1"/>
</dbReference>
<proteinExistence type="inferred from homology"/>
<dbReference type="Gene3D" id="3.40.710.10">
    <property type="entry name" value="DD-peptidase/beta-lactamase superfamily"/>
    <property type="match status" value="1"/>
</dbReference>
<dbReference type="Proteomes" id="UP001165368">
    <property type="component" value="Unassembled WGS sequence"/>
</dbReference>
<feature type="non-terminal residue" evidence="14">
    <location>
        <position position="644"/>
    </location>
</feature>
<evidence type="ECO:0000259" key="11">
    <source>
        <dbReference type="Pfam" id="PF00905"/>
    </source>
</evidence>
<dbReference type="SUPFAM" id="SSF56601">
    <property type="entry name" value="beta-lactamase/transpeptidase-like"/>
    <property type="match status" value="1"/>
</dbReference>
<dbReference type="PROSITE" id="PS00337">
    <property type="entry name" value="BETA_LACTAMASE_D"/>
    <property type="match status" value="1"/>
</dbReference>
<organism evidence="14 15">
    <name type="scientific">Arthrobacter hankyongi</name>
    <dbReference type="NCBI Taxonomy" id="2904801"/>
    <lineage>
        <taxon>Bacteria</taxon>
        <taxon>Bacillati</taxon>
        <taxon>Actinomycetota</taxon>
        <taxon>Actinomycetes</taxon>
        <taxon>Micrococcales</taxon>
        <taxon>Micrococcaceae</taxon>
        <taxon>Arthrobacter</taxon>
    </lineage>
</organism>
<evidence type="ECO:0000256" key="4">
    <source>
        <dbReference type="ARBA" id="ARBA00012865"/>
    </source>
</evidence>
<dbReference type="InterPro" id="IPR007887">
    <property type="entry name" value="MecA_N"/>
</dbReference>
<dbReference type="EMBL" id="JAKLTQ010000002">
    <property type="protein sequence ID" value="MCG2621489.1"/>
    <property type="molecule type" value="Genomic_DNA"/>
</dbReference>
<comment type="similarity">
    <text evidence="3 9">Belongs to the class-D beta-lactamase family.</text>
</comment>
<dbReference type="PANTHER" id="PTHR30627:SF24">
    <property type="entry name" value="PENICILLIN-BINDING PROTEIN 4B"/>
    <property type="match status" value="1"/>
</dbReference>
<evidence type="ECO:0000313" key="15">
    <source>
        <dbReference type="Proteomes" id="UP001165368"/>
    </source>
</evidence>
<feature type="domain" description="NTF2-like N-terminal transpeptidase" evidence="13">
    <location>
        <begin position="43"/>
        <end position="149"/>
    </location>
</feature>
<evidence type="ECO:0000313" key="14">
    <source>
        <dbReference type="EMBL" id="MCG2621489.1"/>
    </source>
</evidence>
<evidence type="ECO:0000256" key="5">
    <source>
        <dbReference type="ARBA" id="ARBA00022729"/>
    </source>
</evidence>
<evidence type="ECO:0000256" key="9">
    <source>
        <dbReference type="RuleBase" id="RU361140"/>
    </source>
</evidence>
<dbReference type="RefSeq" id="WP_237818738.1">
    <property type="nucleotide sequence ID" value="NZ_JAKLTQ010000002.1"/>
</dbReference>
<dbReference type="Pfam" id="PF05223">
    <property type="entry name" value="MecA_N"/>
    <property type="match status" value="1"/>
</dbReference>
<evidence type="ECO:0000256" key="10">
    <source>
        <dbReference type="SAM" id="SignalP"/>
    </source>
</evidence>
<evidence type="ECO:0000256" key="3">
    <source>
        <dbReference type="ARBA" id="ARBA00007898"/>
    </source>
</evidence>